<dbReference type="GO" id="GO:0045087">
    <property type="term" value="P:innate immune response"/>
    <property type="evidence" value="ECO:0007669"/>
    <property type="project" value="TreeGrafter"/>
</dbReference>
<evidence type="ECO:0000259" key="5">
    <source>
        <dbReference type="PROSITE" id="PS51390"/>
    </source>
</evidence>
<dbReference type="Gene3D" id="4.10.75.10">
    <property type="entry name" value="Elafin-like"/>
    <property type="match status" value="2"/>
</dbReference>
<sequence>MRCLASLALALLALGAALALTPASTPPGQAAVCPELSSSSSEESCVHACVTDQNCPQGTKCCARSPCGRSCMVPFIVPVPKAGRCPQVQALQTPGPCVESGECSRDDQCDGGKKCCFSRCAMRCLDPAVGKCPETCPGTRPACGDGLLPLCPGP</sequence>
<keyword evidence="1" id="KW-0646">Protease inhibitor</keyword>
<protein>
    <submittedName>
        <fullName evidence="6">Whey acidic protein</fullName>
    </submittedName>
</protein>
<dbReference type="Proteomes" id="UP000010552">
    <property type="component" value="Unassembled WGS sequence"/>
</dbReference>
<dbReference type="PANTHER" id="PTHR19441:SF30">
    <property type="entry name" value="ELAFIN"/>
    <property type="match status" value="1"/>
</dbReference>
<feature type="domain" description="WAP" evidence="5">
    <location>
        <begin position="26"/>
        <end position="75"/>
    </location>
</feature>
<accession>L5KQN3</accession>
<dbReference type="GO" id="GO:0005615">
    <property type="term" value="C:extracellular space"/>
    <property type="evidence" value="ECO:0007669"/>
    <property type="project" value="TreeGrafter"/>
</dbReference>
<dbReference type="CDD" id="cd00199">
    <property type="entry name" value="WAP"/>
    <property type="match status" value="1"/>
</dbReference>
<keyword evidence="2 4" id="KW-0732">Signal</keyword>
<dbReference type="GO" id="GO:0004867">
    <property type="term" value="F:serine-type endopeptidase inhibitor activity"/>
    <property type="evidence" value="ECO:0007669"/>
    <property type="project" value="TreeGrafter"/>
</dbReference>
<dbReference type="PRINTS" id="PR00003">
    <property type="entry name" value="4DISULPHCORE"/>
</dbReference>
<evidence type="ECO:0000256" key="1">
    <source>
        <dbReference type="ARBA" id="ARBA00022690"/>
    </source>
</evidence>
<dbReference type="EMBL" id="KB030634">
    <property type="protein sequence ID" value="ELK13048.1"/>
    <property type="molecule type" value="Genomic_DNA"/>
</dbReference>
<keyword evidence="7" id="KW-1185">Reference proteome</keyword>
<dbReference type="GO" id="GO:0019731">
    <property type="term" value="P:antibacterial humoral response"/>
    <property type="evidence" value="ECO:0007669"/>
    <property type="project" value="TreeGrafter"/>
</dbReference>
<reference evidence="7" key="1">
    <citation type="journal article" date="2013" name="Science">
        <title>Comparative analysis of bat genomes provides insight into the evolution of flight and immunity.</title>
        <authorList>
            <person name="Zhang G."/>
            <person name="Cowled C."/>
            <person name="Shi Z."/>
            <person name="Huang Z."/>
            <person name="Bishop-Lilly K.A."/>
            <person name="Fang X."/>
            <person name="Wynne J.W."/>
            <person name="Xiong Z."/>
            <person name="Baker M.L."/>
            <person name="Zhao W."/>
            <person name="Tachedjian M."/>
            <person name="Zhu Y."/>
            <person name="Zhou P."/>
            <person name="Jiang X."/>
            <person name="Ng J."/>
            <person name="Yang L."/>
            <person name="Wu L."/>
            <person name="Xiao J."/>
            <person name="Feng Y."/>
            <person name="Chen Y."/>
            <person name="Sun X."/>
            <person name="Zhang Y."/>
            <person name="Marsh G.A."/>
            <person name="Crameri G."/>
            <person name="Broder C.C."/>
            <person name="Frey K.G."/>
            <person name="Wang L.F."/>
            <person name="Wang J."/>
        </authorList>
    </citation>
    <scope>NUCLEOTIDE SEQUENCE [LARGE SCALE GENOMIC DNA]</scope>
</reference>
<feature type="chain" id="PRO_5003969422" evidence="4">
    <location>
        <begin position="20"/>
        <end position="154"/>
    </location>
</feature>
<dbReference type="eggNOG" id="ENOG502RXHY">
    <property type="taxonomic scope" value="Eukaryota"/>
</dbReference>
<evidence type="ECO:0000256" key="3">
    <source>
        <dbReference type="ARBA" id="ARBA00023157"/>
    </source>
</evidence>
<dbReference type="AlphaFoldDB" id="L5KQN3"/>
<evidence type="ECO:0000256" key="2">
    <source>
        <dbReference type="ARBA" id="ARBA00022729"/>
    </source>
</evidence>
<organism evidence="6 7">
    <name type="scientific">Pteropus alecto</name>
    <name type="common">Black flying fox</name>
    <dbReference type="NCBI Taxonomy" id="9402"/>
    <lineage>
        <taxon>Eukaryota</taxon>
        <taxon>Metazoa</taxon>
        <taxon>Chordata</taxon>
        <taxon>Craniata</taxon>
        <taxon>Vertebrata</taxon>
        <taxon>Euteleostomi</taxon>
        <taxon>Mammalia</taxon>
        <taxon>Eutheria</taxon>
        <taxon>Laurasiatheria</taxon>
        <taxon>Chiroptera</taxon>
        <taxon>Yinpterochiroptera</taxon>
        <taxon>Pteropodoidea</taxon>
        <taxon>Pteropodidae</taxon>
        <taxon>Pteropodinae</taxon>
        <taxon>Pteropus</taxon>
    </lineage>
</organism>
<keyword evidence="3" id="KW-1015">Disulfide bond</keyword>
<feature type="signal peptide" evidence="4">
    <location>
        <begin position="1"/>
        <end position="19"/>
    </location>
</feature>
<dbReference type="SUPFAM" id="SSF57256">
    <property type="entry name" value="Elafin-like"/>
    <property type="match status" value="2"/>
</dbReference>
<dbReference type="Pfam" id="PF00095">
    <property type="entry name" value="WAP"/>
    <property type="match status" value="2"/>
</dbReference>
<dbReference type="STRING" id="9402.L5KQN3"/>
<gene>
    <name evidence="6" type="ORF">PAL_GLEAN10002291</name>
</gene>
<dbReference type="PANTHER" id="PTHR19441">
    <property type="entry name" value="WHEY ACDIC PROTEIN WAP"/>
    <property type="match status" value="1"/>
</dbReference>
<dbReference type="SMART" id="SM00217">
    <property type="entry name" value="WAP"/>
    <property type="match status" value="2"/>
</dbReference>
<dbReference type="InterPro" id="IPR050514">
    <property type="entry name" value="WAP_four-disulfide_core"/>
</dbReference>
<name>L5KQN3_PTEAL</name>
<dbReference type="InterPro" id="IPR008197">
    <property type="entry name" value="WAP_dom"/>
</dbReference>
<dbReference type="InterPro" id="IPR036645">
    <property type="entry name" value="Elafin-like_sf"/>
</dbReference>
<evidence type="ECO:0000313" key="6">
    <source>
        <dbReference type="EMBL" id="ELK13048.1"/>
    </source>
</evidence>
<evidence type="ECO:0000313" key="7">
    <source>
        <dbReference type="Proteomes" id="UP000010552"/>
    </source>
</evidence>
<dbReference type="InParanoid" id="L5KQN3"/>
<proteinExistence type="predicted"/>
<evidence type="ECO:0000256" key="4">
    <source>
        <dbReference type="SAM" id="SignalP"/>
    </source>
</evidence>
<dbReference type="PROSITE" id="PS51390">
    <property type="entry name" value="WAP"/>
    <property type="match status" value="2"/>
</dbReference>
<feature type="domain" description="WAP" evidence="5">
    <location>
        <begin position="78"/>
        <end position="128"/>
    </location>
</feature>
<dbReference type="MEROPS" id="I17.003"/>